<name>A0A9P8VWZ1_9HYPO</name>
<protein>
    <submittedName>
        <fullName evidence="2">Uncharacterized protein</fullName>
    </submittedName>
</protein>
<dbReference type="AlphaFoldDB" id="A0A9P8VWZ1"/>
<gene>
    <name evidence="2" type="ORF">B0T10DRAFT_566625</name>
</gene>
<keyword evidence="1" id="KW-0812">Transmembrane</keyword>
<feature type="transmembrane region" description="Helical" evidence="1">
    <location>
        <begin position="37"/>
        <end position="62"/>
    </location>
</feature>
<proteinExistence type="predicted"/>
<organism evidence="2 3">
    <name type="scientific">Thelonectria olida</name>
    <dbReference type="NCBI Taxonomy" id="1576542"/>
    <lineage>
        <taxon>Eukaryota</taxon>
        <taxon>Fungi</taxon>
        <taxon>Dikarya</taxon>
        <taxon>Ascomycota</taxon>
        <taxon>Pezizomycotina</taxon>
        <taxon>Sordariomycetes</taxon>
        <taxon>Hypocreomycetidae</taxon>
        <taxon>Hypocreales</taxon>
        <taxon>Nectriaceae</taxon>
        <taxon>Thelonectria</taxon>
    </lineage>
</organism>
<comment type="caution">
    <text evidence="2">The sequence shown here is derived from an EMBL/GenBank/DDBJ whole genome shotgun (WGS) entry which is preliminary data.</text>
</comment>
<keyword evidence="3" id="KW-1185">Reference proteome</keyword>
<sequence>MDGNSQETIWQANETSFECTLLQRSSRRADLRARLRFCLCLQILGLSLLGGYLSVAAAALLARDEDSLLSTFLDDDEWLRPGSFDYVQTHHIIALFRGLLRECMGEPDPIQCRYDVKYSPRENQVIFGAIVDVEGDGSIEEADLEGMHQAICKSSLLNGDDLSLDKAARLVDICRYNFLLENGDG</sequence>
<evidence type="ECO:0000256" key="1">
    <source>
        <dbReference type="SAM" id="Phobius"/>
    </source>
</evidence>
<dbReference type="EMBL" id="JAGPYM010000032">
    <property type="protein sequence ID" value="KAH6876870.1"/>
    <property type="molecule type" value="Genomic_DNA"/>
</dbReference>
<evidence type="ECO:0000313" key="3">
    <source>
        <dbReference type="Proteomes" id="UP000777438"/>
    </source>
</evidence>
<reference evidence="2 3" key="1">
    <citation type="journal article" date="2021" name="Nat. Commun.">
        <title>Genetic determinants of endophytism in the Arabidopsis root mycobiome.</title>
        <authorList>
            <person name="Mesny F."/>
            <person name="Miyauchi S."/>
            <person name="Thiergart T."/>
            <person name="Pickel B."/>
            <person name="Atanasova L."/>
            <person name="Karlsson M."/>
            <person name="Huettel B."/>
            <person name="Barry K.W."/>
            <person name="Haridas S."/>
            <person name="Chen C."/>
            <person name="Bauer D."/>
            <person name="Andreopoulos W."/>
            <person name="Pangilinan J."/>
            <person name="LaButti K."/>
            <person name="Riley R."/>
            <person name="Lipzen A."/>
            <person name="Clum A."/>
            <person name="Drula E."/>
            <person name="Henrissat B."/>
            <person name="Kohler A."/>
            <person name="Grigoriev I.V."/>
            <person name="Martin F.M."/>
            <person name="Hacquard S."/>
        </authorList>
    </citation>
    <scope>NUCLEOTIDE SEQUENCE [LARGE SCALE GENOMIC DNA]</scope>
    <source>
        <strain evidence="2 3">MPI-CAGE-CH-0241</strain>
    </source>
</reference>
<keyword evidence="1" id="KW-0472">Membrane</keyword>
<accession>A0A9P8VWZ1</accession>
<keyword evidence="1" id="KW-1133">Transmembrane helix</keyword>
<dbReference type="Proteomes" id="UP000777438">
    <property type="component" value="Unassembled WGS sequence"/>
</dbReference>
<evidence type="ECO:0000313" key="2">
    <source>
        <dbReference type="EMBL" id="KAH6876870.1"/>
    </source>
</evidence>